<dbReference type="InParanoid" id="A0A177CQV1"/>
<dbReference type="AlphaFoldDB" id="A0A177CQV1"/>
<feature type="region of interest" description="Disordered" evidence="1">
    <location>
        <begin position="203"/>
        <end position="222"/>
    </location>
</feature>
<evidence type="ECO:0000313" key="2">
    <source>
        <dbReference type="EMBL" id="OAG09270.1"/>
    </source>
</evidence>
<dbReference type="OrthoDB" id="441890at2759"/>
<dbReference type="PANTHER" id="PTHR13379">
    <property type="entry name" value="UNCHARACTERIZED DUF1308"/>
    <property type="match status" value="1"/>
</dbReference>
<dbReference type="GeneID" id="28758742"/>
<dbReference type="Proteomes" id="UP000077069">
    <property type="component" value="Unassembled WGS sequence"/>
</dbReference>
<organism evidence="2 3">
    <name type="scientific">Paraphaeosphaeria sporulosa</name>
    <dbReference type="NCBI Taxonomy" id="1460663"/>
    <lineage>
        <taxon>Eukaryota</taxon>
        <taxon>Fungi</taxon>
        <taxon>Dikarya</taxon>
        <taxon>Ascomycota</taxon>
        <taxon>Pezizomycotina</taxon>
        <taxon>Dothideomycetes</taxon>
        <taxon>Pleosporomycetidae</taxon>
        <taxon>Pleosporales</taxon>
        <taxon>Massarineae</taxon>
        <taxon>Didymosphaeriaceae</taxon>
        <taxon>Paraphaeosphaeria</taxon>
    </lineage>
</organism>
<protein>
    <recommendedName>
        <fullName evidence="4">DUF1308 domain-containing protein</fullName>
    </recommendedName>
</protein>
<evidence type="ECO:0000256" key="1">
    <source>
        <dbReference type="SAM" id="MobiDB-lite"/>
    </source>
</evidence>
<name>A0A177CQV1_9PLEO</name>
<dbReference type="RefSeq" id="XP_018039635.1">
    <property type="nucleotide sequence ID" value="XM_018175256.1"/>
</dbReference>
<reference evidence="2 3" key="1">
    <citation type="submission" date="2016-05" db="EMBL/GenBank/DDBJ databases">
        <title>Comparative analysis of secretome profiles of manganese(II)-oxidizing ascomycete fungi.</title>
        <authorList>
            <consortium name="DOE Joint Genome Institute"/>
            <person name="Zeiner C.A."/>
            <person name="Purvine S.O."/>
            <person name="Zink E.M."/>
            <person name="Wu S."/>
            <person name="Pasa-Tolic L."/>
            <person name="Chaput D.L."/>
            <person name="Haridas S."/>
            <person name="Grigoriev I.V."/>
            <person name="Santelli C.M."/>
            <person name="Hansel C.M."/>
        </authorList>
    </citation>
    <scope>NUCLEOTIDE SEQUENCE [LARGE SCALE GENOMIC DNA]</scope>
    <source>
        <strain evidence="2 3">AP3s5-JAC2a</strain>
    </source>
</reference>
<evidence type="ECO:0000313" key="3">
    <source>
        <dbReference type="Proteomes" id="UP000077069"/>
    </source>
</evidence>
<dbReference type="PANTHER" id="PTHR13379:SF0">
    <property type="entry name" value="UPF0415 PROTEIN C7ORF25"/>
    <property type="match status" value="1"/>
</dbReference>
<gene>
    <name evidence="2" type="ORF">CC84DRAFT_1110519</name>
</gene>
<keyword evidence="3" id="KW-1185">Reference proteome</keyword>
<dbReference type="EMBL" id="KV441549">
    <property type="protein sequence ID" value="OAG09270.1"/>
    <property type="molecule type" value="Genomic_DNA"/>
</dbReference>
<accession>A0A177CQV1</accession>
<sequence length="556" mass="61951">MFEPEPEPRLGAENQQTLDQQLAHRISDLRDEFAKYLARAHATHAELSAILEQPPAEYDSLQNIANQRLAAYDKHVNSKNRPTRNQKPWPNLDNLAADVAQLENFWRVAKTSSGILAFQKLFFWDRSTMLQYKTRGGLSHFGKWARKGALMTGINQNSFSKHFHHATKVDIVAQNGLEWVRVCSSTEKKLLFDLAKLGWQNDSDSDSDDNFGANGTSGPSNIIDDDESLEILRDAHKLARAAKANPLRGCTPRVRFVMTRVASGRVKEIDAILDKIRATGALVQCVGNAPETISFDAALTRMQPGPMPSISQVLNIDYTILRGLVSDISHTECSLQDEQVRQVRESIELEMTEKFLLDVLYPTIASAPMVCTTETFQQLYQVLGLRGSGTEQQRADILFARGGHTKASPENLLAAWRSLSMHPVPGFLQLPIRVVQSKLSENLEKLPEVATKMLDLELYYYSPATKSSAHATRSSFLYGWAHGLTTLTGNGAVSRYQINDRLDQGGLGDGEEGPHFWLLAQMTRVLYGRPRHLWTLPDGENTVDAGTPQNEEAISG</sequence>
<proteinExistence type="predicted"/>
<evidence type="ECO:0008006" key="4">
    <source>
        <dbReference type="Google" id="ProtNLM"/>
    </source>
</evidence>